<organism evidence="4 5">
    <name type="scientific">Bacteroides eggerthii</name>
    <dbReference type="NCBI Taxonomy" id="28111"/>
    <lineage>
        <taxon>Bacteria</taxon>
        <taxon>Pseudomonadati</taxon>
        <taxon>Bacteroidota</taxon>
        <taxon>Bacteroidia</taxon>
        <taxon>Bacteroidales</taxon>
        <taxon>Bacteroidaceae</taxon>
        <taxon>Bacteroides</taxon>
    </lineage>
</organism>
<dbReference type="InterPro" id="IPR010905">
    <property type="entry name" value="Glyco_hydro_88"/>
</dbReference>
<dbReference type="InterPro" id="IPR008928">
    <property type="entry name" value="6-hairpin_glycosidase_sf"/>
</dbReference>
<dbReference type="Proteomes" id="UP000283538">
    <property type="component" value="Unassembled WGS sequence"/>
</dbReference>
<sequence>MLYMKRIIIYVLFAVCAGTLFAGNFVLPDKKMPQHPRLLLLQEDERSLVQFIQGDSIWSLFQERTLQACERLLPIAPLEKIKIGRRMLNTSREALYRIFMLSYAYRTTGELKYAERAEKEMLYMAGYDNWNPEHFLDVAEMTMALSIGYDWLYEVLSPKNRAKIRKAILDKGLKPSMDKRYNGFLDKTNNWSQVCNTAMAYGAIALMETDEKLCRKIMERSIEEIRKPMSSYGPDGAYPEGYGYWHYGTTYNVMLLAALETLYGNDFGLSAIPGFIKGGEYILHMVGPSCLPFNFGDSGSRMRLNTSLFWFARKTKNPALLRNECKLLLEIPNYDYEQYRRMLPSIFVLGKDINLANLPKPKVDMFAAKNEAPVCLMRSSWKEDAIYVGIKGGKASANTHTHLDAGSFVMDAQGVRWAVDLGPQEYNSLESKGIALWDNRANGQRWKVFRYNNFAHNVFSINDEMFNTEGRGELISCSDTPERKEAIFDLTALYNKIDKAERHVVLNGELEVVIEDRIKNGSQSSQLTWRMLTPANVEQVAGGFILRKEDKTLFVELPKDVLPFAVPATPDTDYDEPNPNITIIGYKVNLMPNVNQSLVVRLKPEQVTDKSFIKTIADKVANWQIVHQPEVVHPDLDWTNAAWYRGLAAWASVTDNETYFDFLKQQGEKHDWRPYYRLHHPDDICVSQTYIELARRYGNNEILKPTIARADSVIKYPSQAPLMKTDERGKLERWSWADALFMAPPVYAALSKMTKDPKYVTFMQKEFEECTDSLYDRNEHLYYRDCSKRVLREPNGAKQFWARGNGWVLAAFPLILENLPEEYLKRDYYIRLYKEMAARILQTQDAQGSWHASLLDAGTYPQPENSASAFVCYGLAWGVRNGILDAKTYKEPIIRAWKALCSYVHKDGKVGYIQPVGNAPTRAGFDSTDVYGVGAFLLAASEMFKMP</sequence>
<evidence type="ECO:0000256" key="1">
    <source>
        <dbReference type="ARBA" id="ARBA00004196"/>
    </source>
</evidence>
<evidence type="ECO:0000259" key="3">
    <source>
        <dbReference type="Pfam" id="PF07940"/>
    </source>
</evidence>
<evidence type="ECO:0000313" key="4">
    <source>
        <dbReference type="EMBL" id="RHF11816.1"/>
    </source>
</evidence>
<dbReference type="EMBL" id="QSLA01000002">
    <property type="protein sequence ID" value="RHF11816.1"/>
    <property type="molecule type" value="Genomic_DNA"/>
</dbReference>
<dbReference type="Pfam" id="PF07470">
    <property type="entry name" value="Glyco_hydro_88"/>
    <property type="match status" value="1"/>
</dbReference>
<evidence type="ECO:0000256" key="2">
    <source>
        <dbReference type="ARBA" id="ARBA00022801"/>
    </source>
</evidence>
<dbReference type="Gene3D" id="1.50.10.10">
    <property type="match status" value="1"/>
</dbReference>
<protein>
    <submittedName>
        <fullName evidence="4">Glycosyl hydrolase</fullName>
    </submittedName>
</protein>
<dbReference type="Gene3D" id="1.50.10.100">
    <property type="entry name" value="Chondroitin AC/alginate lyase"/>
    <property type="match status" value="1"/>
</dbReference>
<dbReference type="InterPro" id="IPR012341">
    <property type="entry name" value="6hp_glycosidase-like_sf"/>
</dbReference>
<reference evidence="4 5" key="1">
    <citation type="submission" date="2018-08" db="EMBL/GenBank/DDBJ databases">
        <title>A genome reference for cultivated species of the human gut microbiota.</title>
        <authorList>
            <person name="Zou Y."/>
            <person name="Xue W."/>
            <person name="Luo G."/>
        </authorList>
    </citation>
    <scope>NUCLEOTIDE SEQUENCE [LARGE SCALE GENOMIC DNA]</scope>
    <source>
        <strain evidence="4 5">AM26-26AC</strain>
    </source>
</reference>
<evidence type="ECO:0000313" key="5">
    <source>
        <dbReference type="Proteomes" id="UP000283538"/>
    </source>
</evidence>
<keyword evidence="2 4" id="KW-0378">Hydrolase</keyword>
<dbReference type="GO" id="GO:0016829">
    <property type="term" value="F:lyase activity"/>
    <property type="evidence" value="ECO:0007669"/>
    <property type="project" value="InterPro"/>
</dbReference>
<dbReference type="GO" id="GO:0016787">
    <property type="term" value="F:hydrolase activity"/>
    <property type="evidence" value="ECO:0007669"/>
    <property type="project" value="UniProtKB-KW"/>
</dbReference>
<dbReference type="GO" id="GO:0030313">
    <property type="term" value="C:cell envelope"/>
    <property type="evidence" value="ECO:0007669"/>
    <property type="project" value="UniProtKB-SubCell"/>
</dbReference>
<proteinExistence type="predicted"/>
<dbReference type="Pfam" id="PF07940">
    <property type="entry name" value="Hepar_II_III_C"/>
    <property type="match status" value="1"/>
</dbReference>
<comment type="caution">
    <text evidence="4">The sequence shown here is derived from an EMBL/GenBank/DDBJ whole genome shotgun (WGS) entry which is preliminary data.</text>
</comment>
<dbReference type="InterPro" id="IPR008929">
    <property type="entry name" value="Chondroitin_lyas"/>
</dbReference>
<dbReference type="SUPFAM" id="SSF48208">
    <property type="entry name" value="Six-hairpin glycosidases"/>
    <property type="match status" value="1"/>
</dbReference>
<dbReference type="PANTHER" id="PTHR38045:SF1">
    <property type="entry name" value="HEPARINASE II_III-LIKE PROTEIN"/>
    <property type="match status" value="1"/>
</dbReference>
<accession>A0A414MJI1</accession>
<dbReference type="InterPro" id="IPR012480">
    <property type="entry name" value="Hepar_II_III_C"/>
</dbReference>
<dbReference type="Gene3D" id="2.70.98.70">
    <property type="match status" value="1"/>
</dbReference>
<dbReference type="SUPFAM" id="SSF48230">
    <property type="entry name" value="Chondroitin AC/alginate lyase"/>
    <property type="match status" value="1"/>
</dbReference>
<dbReference type="GO" id="GO:0005975">
    <property type="term" value="P:carbohydrate metabolic process"/>
    <property type="evidence" value="ECO:0007669"/>
    <property type="project" value="InterPro"/>
</dbReference>
<gene>
    <name evidence="4" type="ORF">DW701_03280</name>
</gene>
<name>A0A414MJI1_9BACE</name>
<comment type="subcellular location">
    <subcellularLocation>
        <location evidence="1">Cell envelope</location>
    </subcellularLocation>
</comment>
<dbReference type="PANTHER" id="PTHR38045">
    <property type="entry name" value="CHROMOSOME 1, WHOLE GENOME SHOTGUN SEQUENCE"/>
    <property type="match status" value="1"/>
</dbReference>
<dbReference type="AlphaFoldDB" id="A0A414MJI1"/>
<feature type="domain" description="Heparinase II/III-like C-terminal" evidence="3">
    <location>
        <begin position="385"/>
        <end position="540"/>
    </location>
</feature>